<sequence>MNPFPSKSTIKRIFFAPIDEKQIARTRERVQNDLNSMNIFNIR</sequence>
<evidence type="ECO:0000313" key="2">
    <source>
        <dbReference type="Proteomes" id="UP001185069"/>
    </source>
</evidence>
<dbReference type="RefSeq" id="WP_296362554.1">
    <property type="nucleotide sequence ID" value="NZ_BAAAHY010000005.1"/>
</dbReference>
<proteinExistence type="predicted"/>
<protein>
    <submittedName>
        <fullName evidence="1">Uncharacterized protein</fullName>
    </submittedName>
</protein>
<dbReference type="Proteomes" id="UP001185069">
    <property type="component" value="Unassembled WGS sequence"/>
</dbReference>
<dbReference type="EMBL" id="JAVDQF010000001">
    <property type="protein sequence ID" value="MDR6269730.1"/>
    <property type="molecule type" value="Genomic_DNA"/>
</dbReference>
<gene>
    <name evidence="1" type="ORF">JOE69_001968</name>
</gene>
<comment type="caution">
    <text evidence="1">The sequence shown here is derived from an EMBL/GenBank/DDBJ whole genome shotgun (WGS) entry which is preliminary data.</text>
</comment>
<organism evidence="1 2">
    <name type="scientific">Arthrobacter russicus</name>
    <dbReference type="NCBI Taxonomy" id="172040"/>
    <lineage>
        <taxon>Bacteria</taxon>
        <taxon>Bacillati</taxon>
        <taxon>Actinomycetota</taxon>
        <taxon>Actinomycetes</taxon>
        <taxon>Micrococcales</taxon>
        <taxon>Micrococcaceae</taxon>
        <taxon>Arthrobacter</taxon>
    </lineage>
</organism>
<accession>A0ABU1JBD7</accession>
<name>A0ABU1JBD7_9MICC</name>
<evidence type="ECO:0000313" key="1">
    <source>
        <dbReference type="EMBL" id="MDR6269730.1"/>
    </source>
</evidence>
<keyword evidence="2" id="KW-1185">Reference proteome</keyword>
<reference evidence="1 2" key="1">
    <citation type="submission" date="2023-07" db="EMBL/GenBank/DDBJ databases">
        <title>Sequencing the genomes of 1000 actinobacteria strains.</title>
        <authorList>
            <person name="Klenk H.-P."/>
        </authorList>
    </citation>
    <scope>NUCLEOTIDE SEQUENCE [LARGE SCALE GENOMIC DNA]</scope>
    <source>
        <strain evidence="1 2">DSM 14555</strain>
    </source>
</reference>